<gene>
    <name evidence="1" type="ORF">NE535_08755</name>
</gene>
<sequence length="231" mass="26416">MYWSTLHFIDYYARHNNLGLLLVIILLGVGITWPSHANGIEDERVVNSLLIQGDWLYESDAQLGFLHINQDKSYSHVVIDLNNPQNSYHHWGRVTVNDDKLLFRPSEIAFSHQNSAMIEPDSDLKPAQDLKSAADLGKTENAFIAALLAQTIHYTLSSNAQQLILSIGPNQNHPSYQLYQAFEPHHTFGYWPDDQSADMSYLIIFPNNYYAHIYSNLEQVTATKFEFGQLF</sequence>
<protein>
    <submittedName>
        <fullName evidence="1">Uncharacterized protein</fullName>
    </submittedName>
</protein>
<name>A0A9X2WMG8_9GAMM</name>
<proteinExistence type="predicted"/>
<dbReference type="Proteomes" id="UP001155546">
    <property type="component" value="Unassembled WGS sequence"/>
</dbReference>
<comment type="caution">
    <text evidence="1">The sequence shown here is derived from an EMBL/GenBank/DDBJ whole genome shotgun (WGS) entry which is preliminary data.</text>
</comment>
<evidence type="ECO:0000313" key="2">
    <source>
        <dbReference type="Proteomes" id="UP001155546"/>
    </source>
</evidence>
<organism evidence="1 2">
    <name type="scientific">Shewanella holmiensis</name>
    <dbReference type="NCBI Taxonomy" id="2952222"/>
    <lineage>
        <taxon>Bacteria</taxon>
        <taxon>Pseudomonadati</taxon>
        <taxon>Pseudomonadota</taxon>
        <taxon>Gammaproteobacteria</taxon>
        <taxon>Alteromonadales</taxon>
        <taxon>Shewanellaceae</taxon>
        <taxon>Shewanella</taxon>
    </lineage>
</organism>
<accession>A0A9X2WMG8</accession>
<keyword evidence="2" id="KW-1185">Reference proteome</keyword>
<dbReference type="RefSeq" id="WP_261298261.1">
    <property type="nucleotide sequence ID" value="NZ_JAMTCD010000009.1"/>
</dbReference>
<dbReference type="AlphaFoldDB" id="A0A9X2WMG8"/>
<reference evidence="1" key="1">
    <citation type="journal article" date="2023" name="Int. J. Syst. Evol. Microbiol.">
        <title>&lt;i&gt;Shewanella septentrionalis&lt;/i&gt; sp. nov. and &lt;i&gt;Shewanella holmiensis&lt;/i&gt; sp. nov., isolated from Baltic Sea water and sediments.</title>
        <authorList>
            <person name="Martin-Rodriguez A.J."/>
            <person name="Thorell K."/>
            <person name="Joffre E."/>
            <person name="Jensie-Markopoulos S."/>
            <person name="Moore E.R.B."/>
            <person name="Sjoling A."/>
        </authorList>
    </citation>
    <scope>NUCLEOTIDE SEQUENCE</scope>
    <source>
        <strain evidence="1">SP1S2-7</strain>
    </source>
</reference>
<dbReference type="EMBL" id="JAMTCD010000009">
    <property type="protein sequence ID" value="MCT7941875.1"/>
    <property type="molecule type" value="Genomic_DNA"/>
</dbReference>
<evidence type="ECO:0000313" key="1">
    <source>
        <dbReference type="EMBL" id="MCT7941875.1"/>
    </source>
</evidence>